<dbReference type="RefSeq" id="WP_150966622.1">
    <property type="nucleotide sequence ID" value="NZ_VZZJ01000038.1"/>
</dbReference>
<dbReference type="InterPro" id="IPR022037">
    <property type="entry name" value="DUF3606"/>
</dbReference>
<protein>
    <submittedName>
        <fullName evidence="1">DUF3606 domain-containing protein</fullName>
    </submittedName>
</protein>
<reference evidence="1 2" key="1">
    <citation type="submission" date="2019-09" db="EMBL/GenBank/DDBJ databases">
        <title>YIM 132548 draft genome.</title>
        <authorList>
            <person name="Jiang L."/>
        </authorList>
    </citation>
    <scope>NUCLEOTIDE SEQUENCE [LARGE SCALE GENOMIC DNA]</scope>
    <source>
        <strain evidence="1 2">YIM 132548</strain>
    </source>
</reference>
<name>A0A6N6MKB6_9HYPH</name>
<accession>A0A6N6MKB6</accession>
<dbReference type="AlphaFoldDB" id="A0A6N6MKB6"/>
<organism evidence="1 2">
    <name type="scientific">Methylobacterium planeticum</name>
    <dbReference type="NCBI Taxonomy" id="2615211"/>
    <lineage>
        <taxon>Bacteria</taxon>
        <taxon>Pseudomonadati</taxon>
        <taxon>Pseudomonadota</taxon>
        <taxon>Alphaproteobacteria</taxon>
        <taxon>Hyphomicrobiales</taxon>
        <taxon>Methylobacteriaceae</taxon>
        <taxon>Methylobacterium</taxon>
    </lineage>
</organism>
<sequence length="61" mass="6912">MADDLTRRRPEDPSKISLTERWEVDDWTKKFGVTEAAFRDCVERVGNSTAKVAACLGKAWP</sequence>
<dbReference type="EMBL" id="VZZJ01000038">
    <property type="protein sequence ID" value="KAB1069524.1"/>
    <property type="molecule type" value="Genomic_DNA"/>
</dbReference>
<dbReference type="Pfam" id="PF12244">
    <property type="entry name" value="DUF3606"/>
    <property type="match status" value="1"/>
</dbReference>
<dbReference type="Proteomes" id="UP000441523">
    <property type="component" value="Unassembled WGS sequence"/>
</dbReference>
<comment type="caution">
    <text evidence="1">The sequence shown here is derived from an EMBL/GenBank/DDBJ whole genome shotgun (WGS) entry which is preliminary data.</text>
</comment>
<keyword evidence="2" id="KW-1185">Reference proteome</keyword>
<proteinExistence type="predicted"/>
<evidence type="ECO:0000313" key="2">
    <source>
        <dbReference type="Proteomes" id="UP000441523"/>
    </source>
</evidence>
<gene>
    <name evidence="1" type="ORF">F6X51_25200</name>
</gene>
<evidence type="ECO:0000313" key="1">
    <source>
        <dbReference type="EMBL" id="KAB1069524.1"/>
    </source>
</evidence>